<dbReference type="GO" id="GO:0000723">
    <property type="term" value="P:telomere maintenance"/>
    <property type="evidence" value="ECO:0007669"/>
    <property type="project" value="InterPro"/>
</dbReference>
<evidence type="ECO:0000259" key="2">
    <source>
        <dbReference type="Pfam" id="PF05970"/>
    </source>
</evidence>
<feature type="domain" description="DNA helicase Pif1-like 2B" evidence="3">
    <location>
        <begin position="164"/>
        <end position="195"/>
    </location>
</feature>
<dbReference type="EMBL" id="BKCJ010329778">
    <property type="protein sequence ID" value="GEZ83325.1"/>
    <property type="molecule type" value="Genomic_DNA"/>
</dbReference>
<feature type="domain" description="DNA helicase Pif1-like DEAD-box helicase" evidence="2">
    <location>
        <begin position="21"/>
        <end position="82"/>
    </location>
</feature>
<reference evidence="4" key="1">
    <citation type="journal article" date="2019" name="Sci. Rep.">
        <title>Draft genome of Tanacetum cinerariifolium, the natural source of mosquito coil.</title>
        <authorList>
            <person name="Yamashiro T."/>
            <person name="Shiraishi A."/>
            <person name="Satake H."/>
            <person name="Nakayama K."/>
        </authorList>
    </citation>
    <scope>NUCLEOTIDE SEQUENCE</scope>
</reference>
<keyword evidence="1" id="KW-0378">Hydrolase</keyword>
<dbReference type="GO" id="GO:0005524">
    <property type="term" value="F:ATP binding"/>
    <property type="evidence" value="ECO:0007669"/>
    <property type="project" value="UniProtKB-KW"/>
</dbReference>
<dbReference type="InterPro" id="IPR027417">
    <property type="entry name" value="P-loop_NTPase"/>
</dbReference>
<dbReference type="SUPFAM" id="SSF52540">
    <property type="entry name" value="P-loop containing nucleoside triphosphate hydrolases"/>
    <property type="match status" value="1"/>
</dbReference>
<dbReference type="GO" id="GO:0043139">
    <property type="term" value="F:5'-3' DNA helicase activity"/>
    <property type="evidence" value="ECO:0007669"/>
    <property type="project" value="UniProtKB-EC"/>
</dbReference>
<dbReference type="Gene3D" id="3.40.50.300">
    <property type="entry name" value="P-loop containing nucleotide triphosphate hydrolases"/>
    <property type="match status" value="1"/>
</dbReference>
<comment type="catalytic activity">
    <reaction evidence="1">
        <text>ATP + H2O = ADP + phosphate + H(+)</text>
        <dbReference type="Rhea" id="RHEA:13065"/>
        <dbReference type="ChEBI" id="CHEBI:15377"/>
        <dbReference type="ChEBI" id="CHEBI:15378"/>
        <dbReference type="ChEBI" id="CHEBI:30616"/>
        <dbReference type="ChEBI" id="CHEBI:43474"/>
        <dbReference type="ChEBI" id="CHEBI:456216"/>
        <dbReference type="EC" id="5.6.2.3"/>
    </reaction>
</comment>
<keyword evidence="1" id="KW-0233">DNA recombination</keyword>
<dbReference type="AlphaFoldDB" id="A0A699IT31"/>
<feature type="domain" description="DNA helicase Pif1-like DEAD-box helicase" evidence="2">
    <location>
        <begin position="87"/>
        <end position="133"/>
    </location>
</feature>
<dbReference type="InterPro" id="IPR049163">
    <property type="entry name" value="Pif1-like_2B_dom"/>
</dbReference>
<comment type="similarity">
    <text evidence="1">Belongs to the helicase family.</text>
</comment>
<keyword evidence="1" id="KW-0234">DNA repair</keyword>
<accession>A0A699IT31</accession>
<evidence type="ECO:0000313" key="4">
    <source>
        <dbReference type="EMBL" id="GEZ83325.1"/>
    </source>
</evidence>
<dbReference type="GO" id="GO:0006281">
    <property type="term" value="P:DNA repair"/>
    <property type="evidence" value="ECO:0007669"/>
    <property type="project" value="UniProtKB-KW"/>
</dbReference>
<dbReference type="Pfam" id="PF21530">
    <property type="entry name" value="Pif1_2B_dom"/>
    <property type="match status" value="1"/>
</dbReference>
<name>A0A699IT31_TANCI</name>
<protein>
    <recommendedName>
        <fullName evidence="1">ATP-dependent DNA helicase</fullName>
        <ecNumber evidence="1">5.6.2.3</ecNumber>
    </recommendedName>
</protein>
<dbReference type="InterPro" id="IPR010285">
    <property type="entry name" value="DNA_helicase_pif1-like_DEAD"/>
</dbReference>
<evidence type="ECO:0000256" key="1">
    <source>
        <dbReference type="RuleBase" id="RU363044"/>
    </source>
</evidence>
<keyword evidence="1" id="KW-0067">ATP-binding</keyword>
<dbReference type="EC" id="5.6.2.3" evidence="1"/>
<dbReference type="GO" id="GO:0016787">
    <property type="term" value="F:hydrolase activity"/>
    <property type="evidence" value="ECO:0007669"/>
    <property type="project" value="UniProtKB-KW"/>
</dbReference>
<keyword evidence="1" id="KW-0227">DNA damage</keyword>
<proteinExistence type="inferred from homology"/>
<evidence type="ECO:0000259" key="3">
    <source>
        <dbReference type="Pfam" id="PF21530"/>
    </source>
</evidence>
<dbReference type="Pfam" id="PF05970">
    <property type="entry name" value="PIF1"/>
    <property type="match status" value="2"/>
</dbReference>
<sequence>MEEKIYDRDELAQEVNVLKPKLNAGQRQIYNRVIEAAKEDQQALIFVYDHGGTGKTFLWKVLISSLRSKSKIVLVVASPAIPFATLKNTHAGVLLAETSLIIWDESPMNDRRFFETLDRTLKDIMDVPDKAFGVEGTSTIYKSSDEAIPIGNDRGEVELLYPRDYLNTLQLSGFPPYELELKISAPIMLLRNVNLRGDLYTMMQNCISDLKSGARNKVLEAKNSLYGMMACNFKKNEYDLMEKLVIIAVSSCKVSLYGDLPAMEPSLTSTQRVIGATNPALAVQQRHAYLMGQLQVNSPLNADILTGADCT</sequence>
<comment type="cofactor">
    <cofactor evidence="1">
        <name>Mg(2+)</name>
        <dbReference type="ChEBI" id="CHEBI:18420"/>
    </cofactor>
</comment>
<dbReference type="PANTHER" id="PTHR10492">
    <property type="match status" value="1"/>
</dbReference>
<dbReference type="PANTHER" id="PTHR10492:SF96">
    <property type="entry name" value="ATP-DEPENDENT DNA HELICASE"/>
    <property type="match status" value="1"/>
</dbReference>
<organism evidence="4">
    <name type="scientific">Tanacetum cinerariifolium</name>
    <name type="common">Dalmatian daisy</name>
    <name type="synonym">Chrysanthemum cinerariifolium</name>
    <dbReference type="NCBI Taxonomy" id="118510"/>
    <lineage>
        <taxon>Eukaryota</taxon>
        <taxon>Viridiplantae</taxon>
        <taxon>Streptophyta</taxon>
        <taxon>Embryophyta</taxon>
        <taxon>Tracheophyta</taxon>
        <taxon>Spermatophyta</taxon>
        <taxon>Magnoliopsida</taxon>
        <taxon>eudicotyledons</taxon>
        <taxon>Gunneridae</taxon>
        <taxon>Pentapetalae</taxon>
        <taxon>asterids</taxon>
        <taxon>campanulids</taxon>
        <taxon>Asterales</taxon>
        <taxon>Asteraceae</taxon>
        <taxon>Asteroideae</taxon>
        <taxon>Anthemideae</taxon>
        <taxon>Anthemidinae</taxon>
        <taxon>Tanacetum</taxon>
    </lineage>
</organism>
<feature type="non-terminal residue" evidence="4">
    <location>
        <position position="311"/>
    </location>
</feature>
<comment type="caution">
    <text evidence="4">The sequence shown here is derived from an EMBL/GenBank/DDBJ whole genome shotgun (WGS) entry which is preliminary data.</text>
</comment>
<dbReference type="GO" id="GO:0006310">
    <property type="term" value="P:DNA recombination"/>
    <property type="evidence" value="ECO:0007669"/>
    <property type="project" value="UniProtKB-KW"/>
</dbReference>
<gene>
    <name evidence="4" type="ORF">Tci_555298</name>
</gene>
<keyword evidence="1 4" id="KW-0347">Helicase</keyword>
<keyword evidence="1" id="KW-0547">Nucleotide-binding</keyword>